<keyword evidence="5 6" id="KW-0472">Membrane</keyword>
<comment type="similarity">
    <text evidence="2 6">Belongs to the GDT1 family.</text>
</comment>
<evidence type="ECO:0000256" key="1">
    <source>
        <dbReference type="ARBA" id="ARBA00004141"/>
    </source>
</evidence>
<feature type="chain" id="PRO_5041784368" description="GDT1 family protein" evidence="6">
    <location>
        <begin position="26"/>
        <end position="342"/>
    </location>
</feature>
<keyword evidence="4 6" id="KW-1133">Transmembrane helix</keyword>
<feature type="transmembrane region" description="Helical" evidence="6">
    <location>
        <begin position="133"/>
        <end position="156"/>
    </location>
</feature>
<keyword evidence="6" id="KW-0732">Signal</keyword>
<dbReference type="GO" id="GO:0016020">
    <property type="term" value="C:membrane"/>
    <property type="evidence" value="ECO:0007669"/>
    <property type="project" value="UniProtKB-SubCell"/>
</dbReference>
<comment type="caution">
    <text evidence="7">The sequence shown here is derived from an EMBL/GenBank/DDBJ whole genome shotgun (WGS) entry which is preliminary data.</text>
</comment>
<feature type="signal peptide" evidence="6">
    <location>
        <begin position="1"/>
        <end position="25"/>
    </location>
</feature>
<evidence type="ECO:0000256" key="2">
    <source>
        <dbReference type="ARBA" id="ARBA00009190"/>
    </source>
</evidence>
<sequence length="342" mass="38154">MGSLFLSALGWLTLVGLLIVPQCHSTTVGIANEIYQDNAEVMKESIISTLDIKDKFDYGEIVESSSLHPETSTKESINEEANSESRVEEDESWIYRLIGGFGYSFSFIFLSEIGDKTFLFVIIYSTRMNALKLFLLASLVLCSMHVVGVALGGTIQLLFSTFWIKMITIAAFFLFGVFLLYDAFTEEEEEEDYYVKIKEVEEEAHINAIHDRDQEFFGTEGEGHDENDLENQDAPEVEPQGFLSKCGEFFISKDSLKVILTLVAFEMGDRSQISAFGLGAQYSFIVVSIAGAIGHMLAVVLAILFGKAVAKYTTEKCMNIIGGILFLIFSAYTAVEYFYLMA</sequence>
<comment type="subcellular location">
    <subcellularLocation>
        <location evidence="1 6">Membrane</location>
        <topology evidence="1 6">Multi-pass membrane protein</topology>
    </subcellularLocation>
</comment>
<feature type="transmembrane region" description="Helical" evidence="6">
    <location>
        <begin position="282"/>
        <end position="306"/>
    </location>
</feature>
<feature type="transmembrane region" description="Helical" evidence="6">
    <location>
        <begin position="318"/>
        <end position="340"/>
    </location>
</feature>
<dbReference type="AlphaFoldDB" id="A0AAD1XG84"/>
<feature type="transmembrane region" description="Helical" evidence="6">
    <location>
        <begin position="93"/>
        <end position="113"/>
    </location>
</feature>
<dbReference type="PANTHER" id="PTHR12608">
    <property type="entry name" value="TRANSMEMBRANE PROTEIN HTP-1 RELATED"/>
    <property type="match status" value="1"/>
</dbReference>
<dbReference type="InterPro" id="IPR001727">
    <property type="entry name" value="GDT1-like"/>
</dbReference>
<feature type="transmembrane region" description="Helical" evidence="6">
    <location>
        <begin position="162"/>
        <end position="181"/>
    </location>
</feature>
<dbReference type="Proteomes" id="UP001295684">
    <property type="component" value="Unassembled WGS sequence"/>
</dbReference>
<dbReference type="EMBL" id="CAMPGE010011923">
    <property type="protein sequence ID" value="CAI2370721.1"/>
    <property type="molecule type" value="Genomic_DNA"/>
</dbReference>
<keyword evidence="3 6" id="KW-0812">Transmembrane</keyword>
<evidence type="ECO:0000313" key="8">
    <source>
        <dbReference type="Proteomes" id="UP001295684"/>
    </source>
</evidence>
<evidence type="ECO:0000313" key="7">
    <source>
        <dbReference type="EMBL" id="CAI2370721.1"/>
    </source>
</evidence>
<proteinExistence type="inferred from homology"/>
<keyword evidence="8" id="KW-1185">Reference proteome</keyword>
<dbReference type="PANTHER" id="PTHR12608:SF1">
    <property type="entry name" value="TRANSMEMBRANE PROTEIN 165"/>
    <property type="match status" value="1"/>
</dbReference>
<protein>
    <recommendedName>
        <fullName evidence="6">GDT1 family protein</fullName>
    </recommendedName>
</protein>
<evidence type="ECO:0000256" key="4">
    <source>
        <dbReference type="ARBA" id="ARBA00022989"/>
    </source>
</evidence>
<accession>A0AAD1XG84</accession>
<dbReference type="Pfam" id="PF01169">
    <property type="entry name" value="GDT1"/>
    <property type="match status" value="2"/>
</dbReference>
<gene>
    <name evidence="7" type="ORF">ECRASSUSDP1_LOCUS12039</name>
</gene>
<reference evidence="7" key="1">
    <citation type="submission" date="2023-07" db="EMBL/GenBank/DDBJ databases">
        <authorList>
            <consortium name="AG Swart"/>
            <person name="Singh M."/>
            <person name="Singh A."/>
            <person name="Seah K."/>
            <person name="Emmerich C."/>
        </authorList>
    </citation>
    <scope>NUCLEOTIDE SEQUENCE</scope>
    <source>
        <strain evidence="7">DP1</strain>
    </source>
</reference>
<name>A0AAD1XG84_EUPCR</name>
<dbReference type="GO" id="GO:0046873">
    <property type="term" value="F:metal ion transmembrane transporter activity"/>
    <property type="evidence" value="ECO:0007669"/>
    <property type="project" value="InterPro"/>
</dbReference>
<evidence type="ECO:0000256" key="6">
    <source>
        <dbReference type="RuleBase" id="RU365102"/>
    </source>
</evidence>
<evidence type="ECO:0000256" key="5">
    <source>
        <dbReference type="ARBA" id="ARBA00023136"/>
    </source>
</evidence>
<evidence type="ECO:0000256" key="3">
    <source>
        <dbReference type="ARBA" id="ARBA00022692"/>
    </source>
</evidence>
<organism evidence="7 8">
    <name type="scientific">Euplotes crassus</name>
    <dbReference type="NCBI Taxonomy" id="5936"/>
    <lineage>
        <taxon>Eukaryota</taxon>
        <taxon>Sar</taxon>
        <taxon>Alveolata</taxon>
        <taxon>Ciliophora</taxon>
        <taxon>Intramacronucleata</taxon>
        <taxon>Spirotrichea</taxon>
        <taxon>Hypotrichia</taxon>
        <taxon>Euplotida</taxon>
        <taxon>Euplotidae</taxon>
        <taxon>Moneuplotes</taxon>
    </lineage>
</organism>